<protein>
    <submittedName>
        <fullName evidence="1">DUF393 domain-containing protein</fullName>
    </submittedName>
</protein>
<gene>
    <name evidence="1" type="ORF">JQS30_07955</name>
</gene>
<name>A0A895XU34_9ACTN</name>
<dbReference type="GO" id="GO:0015035">
    <property type="term" value="F:protein-disulfide reductase activity"/>
    <property type="evidence" value="ECO:0007669"/>
    <property type="project" value="InterPro"/>
</dbReference>
<dbReference type="AlphaFoldDB" id="A0A895XU34"/>
<dbReference type="EMBL" id="CP070496">
    <property type="protein sequence ID" value="QSB06809.1"/>
    <property type="molecule type" value="Genomic_DNA"/>
</dbReference>
<dbReference type="InterPro" id="IPR007263">
    <property type="entry name" value="DCC1-like"/>
</dbReference>
<proteinExistence type="predicted"/>
<organism evidence="1 2">
    <name type="scientific">Natronoglycomyces albus</name>
    <dbReference type="NCBI Taxonomy" id="2811108"/>
    <lineage>
        <taxon>Bacteria</taxon>
        <taxon>Bacillati</taxon>
        <taxon>Actinomycetota</taxon>
        <taxon>Actinomycetes</taxon>
        <taxon>Glycomycetales</taxon>
        <taxon>Glycomycetaceae</taxon>
        <taxon>Natronoglycomyces</taxon>
    </lineage>
</organism>
<sequence length="124" mass="13764">MGQPVFLYDGDCAFCSRSAQFVLKRIRTDAAVVPWQGADLEALGVRREDAEAAIQWVEPGMRRAGPDAVAVLLRRAQWYWKPAGWVLSNVVASRLTWPLYRLVARNRGRLPGGTAACALPQAQR</sequence>
<reference evidence="1" key="1">
    <citation type="submission" date="2021-02" db="EMBL/GenBank/DDBJ databases">
        <title>Natronoglycomyces albus gen. nov., sp. nov, a haloalkaliphilic actinobacterium from a soda solonchak soil.</title>
        <authorList>
            <person name="Sorokin D.Y."/>
            <person name="Khijniak T.V."/>
            <person name="Zakharycheva A.P."/>
            <person name="Boueva O.V."/>
            <person name="Ariskina E.V."/>
            <person name="Hahnke R.L."/>
            <person name="Bunk B."/>
            <person name="Sproer C."/>
            <person name="Schumann P."/>
            <person name="Evtushenko L.I."/>
            <person name="Kublanov I.V."/>
        </authorList>
    </citation>
    <scope>NUCLEOTIDE SEQUENCE</scope>
    <source>
        <strain evidence="1">DSM 106290</strain>
    </source>
</reference>
<dbReference type="Pfam" id="PF04134">
    <property type="entry name" value="DCC1-like"/>
    <property type="match status" value="1"/>
</dbReference>
<dbReference type="KEGG" id="nav:JQS30_07955"/>
<accession>A0A895XU34</accession>
<evidence type="ECO:0000313" key="2">
    <source>
        <dbReference type="Proteomes" id="UP000662939"/>
    </source>
</evidence>
<evidence type="ECO:0000313" key="1">
    <source>
        <dbReference type="EMBL" id="QSB06809.1"/>
    </source>
</evidence>
<dbReference type="Proteomes" id="UP000662939">
    <property type="component" value="Chromosome"/>
</dbReference>
<dbReference type="RefSeq" id="WP_213172816.1">
    <property type="nucleotide sequence ID" value="NZ_CP070496.1"/>
</dbReference>
<keyword evidence="2" id="KW-1185">Reference proteome</keyword>